<dbReference type="HOGENOM" id="CLU_170431_0_0_11"/>
<sequence length="114" mass="12305">MSAPDDRADRPAHDLAALDVLADDLAGMGVPFERSQMFGCPGLRRPGKGKFFATVLGRDVMFKLEGAAHAEALALEGAHVFEPMPGRQMKQWIVVPPAHAHRWPEFGASAESAL</sequence>
<dbReference type="Proteomes" id="UP000013167">
    <property type="component" value="Unassembled WGS sequence"/>
</dbReference>
<evidence type="ECO:0000313" key="1">
    <source>
        <dbReference type="EMBL" id="CCH68755.1"/>
    </source>
</evidence>
<reference evidence="1 2" key="1">
    <citation type="journal article" date="2013" name="ISME J.">
        <title>A metabolic model for members of the genus Tetrasphaera involved in enhanced biological phosphorus removal.</title>
        <authorList>
            <person name="Kristiansen R."/>
            <person name="Nguyen H.T.T."/>
            <person name="Saunders A.M."/>
            <person name="Nielsen J.L."/>
            <person name="Wimmer R."/>
            <person name="Le V.Q."/>
            <person name="McIlroy S.J."/>
            <person name="Petrovski S."/>
            <person name="Seviour R.J."/>
            <person name="Calteau A."/>
            <person name="Nielsen K.L."/>
            <person name="Nielsen P.H."/>
        </authorList>
    </citation>
    <scope>NUCLEOTIDE SEQUENCE [LARGE SCALE GENOMIC DNA]</scope>
    <source>
        <strain evidence="1 2">Lp2</strain>
    </source>
</reference>
<dbReference type="AlphaFoldDB" id="N0DZK0"/>
<evidence type="ECO:0008006" key="3">
    <source>
        <dbReference type="Google" id="ProtNLM"/>
    </source>
</evidence>
<dbReference type="EMBL" id="CAIZ01000021">
    <property type="protein sequence ID" value="CCH68755.1"/>
    <property type="molecule type" value="Genomic_DNA"/>
</dbReference>
<protein>
    <recommendedName>
        <fullName evidence="3">TfoX N-terminal domain-containing protein</fullName>
    </recommendedName>
</protein>
<name>N0DZK0_9MICO</name>
<dbReference type="RefSeq" id="WP_010851654.1">
    <property type="nucleotide sequence ID" value="NZ_HF570956.1"/>
</dbReference>
<comment type="caution">
    <text evidence="1">The sequence shown here is derived from an EMBL/GenBank/DDBJ whole genome shotgun (WGS) entry which is preliminary data.</text>
</comment>
<keyword evidence="2" id="KW-1185">Reference proteome</keyword>
<organism evidence="1 2">
    <name type="scientific">Phycicoccus elongatus Lp2</name>
    <dbReference type="NCBI Taxonomy" id="1193181"/>
    <lineage>
        <taxon>Bacteria</taxon>
        <taxon>Bacillati</taxon>
        <taxon>Actinomycetota</taxon>
        <taxon>Actinomycetes</taxon>
        <taxon>Micrococcales</taxon>
        <taxon>Intrasporangiaceae</taxon>
        <taxon>Phycicoccus</taxon>
    </lineage>
</organism>
<accession>N0DZK0</accession>
<gene>
    <name evidence="1" type="ORF">BN10_1170001</name>
</gene>
<proteinExistence type="predicted"/>
<dbReference type="STRING" id="1193181.BN10_1170001"/>
<evidence type="ECO:0000313" key="2">
    <source>
        <dbReference type="Proteomes" id="UP000013167"/>
    </source>
</evidence>
<dbReference type="Gene3D" id="3.30.1460.30">
    <property type="entry name" value="YgaC/TfoX-N like chaperone"/>
    <property type="match status" value="1"/>
</dbReference>